<comment type="caution">
    <text evidence="1">The sequence shown here is derived from an EMBL/GenBank/DDBJ whole genome shotgun (WGS) entry which is preliminary data.</text>
</comment>
<accession>A0A1A9QBE8</accession>
<organism evidence="1 2">
    <name type="scientific">Candidatus Mycoplasma haematobovis</name>
    <dbReference type="NCBI Taxonomy" id="432608"/>
    <lineage>
        <taxon>Bacteria</taxon>
        <taxon>Bacillati</taxon>
        <taxon>Mycoplasmatota</taxon>
        <taxon>Mollicutes</taxon>
        <taxon>Mycoplasmataceae</taxon>
        <taxon>Mycoplasma</taxon>
    </lineage>
</organism>
<dbReference type="AlphaFoldDB" id="A0A1A9QBE8"/>
<dbReference type="EMBL" id="LWUJ01000014">
    <property type="protein sequence ID" value="OAL09787.1"/>
    <property type="molecule type" value="Genomic_DNA"/>
</dbReference>
<sequence length="75" mass="8079">MAGGVVIVGGIIGAVHLSNRETPISELLKSETTKVVLGNNGVDELKSVSWKNILEILLKINKNFESTCKSTINEK</sequence>
<gene>
    <name evidence="1" type="ORF">A6V39_05010</name>
</gene>
<dbReference type="Proteomes" id="UP000077623">
    <property type="component" value="Unassembled WGS sequence"/>
</dbReference>
<evidence type="ECO:0000313" key="2">
    <source>
        <dbReference type="Proteomes" id="UP000077623"/>
    </source>
</evidence>
<keyword evidence="2" id="KW-1185">Reference proteome</keyword>
<proteinExistence type="predicted"/>
<protein>
    <submittedName>
        <fullName evidence="1">Uncharacterized protein</fullName>
    </submittedName>
</protein>
<reference evidence="2" key="1">
    <citation type="submission" date="2016-04" db="EMBL/GenBank/DDBJ databases">
        <authorList>
            <person name="Quiroz-Castaneda R.E."/>
            <person name="Martinez-Ocampo F."/>
        </authorList>
    </citation>
    <scope>NUCLEOTIDE SEQUENCE [LARGE SCALE GENOMIC DNA]</scope>
    <source>
        <strain evidence="2">INIFAP01</strain>
    </source>
</reference>
<dbReference type="RefSeq" id="WP_187150639.1">
    <property type="nucleotide sequence ID" value="NZ_LWUJ01000014.1"/>
</dbReference>
<evidence type="ECO:0000313" key="1">
    <source>
        <dbReference type="EMBL" id="OAL09787.1"/>
    </source>
</evidence>
<dbReference type="STRING" id="432608.A6V39_05010"/>
<name>A0A1A9QBE8_9MOLU</name>